<keyword evidence="6" id="KW-1185">Reference proteome</keyword>
<gene>
    <name evidence="5" type="ORF">JIN87_10265</name>
</gene>
<evidence type="ECO:0000313" key="5">
    <source>
        <dbReference type="EMBL" id="MBK1877254.1"/>
    </source>
</evidence>
<accession>A0A934S0K5</accession>
<dbReference type="Pfam" id="PF01381">
    <property type="entry name" value="HTH_3"/>
    <property type="match status" value="1"/>
</dbReference>
<name>A0A934S0K5_9BACT</name>
<dbReference type="InterPro" id="IPR010982">
    <property type="entry name" value="Lambda_DNA-bd_dom_sf"/>
</dbReference>
<evidence type="ECO:0000259" key="4">
    <source>
        <dbReference type="PROSITE" id="PS50943"/>
    </source>
</evidence>
<dbReference type="CDD" id="cd00093">
    <property type="entry name" value="HTH_XRE"/>
    <property type="match status" value="1"/>
</dbReference>
<sequence length="70" mass="7532">MKKLGANIRAARSNRGMTQEGLAELAELNARTVQKIEAGETNILTSTLVRIRKGIGCDYDALLKGLDGLC</sequence>
<dbReference type="GO" id="GO:0005829">
    <property type="term" value="C:cytosol"/>
    <property type="evidence" value="ECO:0007669"/>
    <property type="project" value="TreeGrafter"/>
</dbReference>
<evidence type="ECO:0000256" key="2">
    <source>
        <dbReference type="ARBA" id="ARBA00023125"/>
    </source>
</evidence>
<reference evidence="5" key="1">
    <citation type="submission" date="2021-01" db="EMBL/GenBank/DDBJ databases">
        <title>Modified the classification status of verrucomicrobia.</title>
        <authorList>
            <person name="Feng X."/>
        </authorList>
    </citation>
    <scope>NUCLEOTIDE SEQUENCE</scope>
    <source>
        <strain evidence="5">KCTC 13126</strain>
    </source>
</reference>
<evidence type="ECO:0000256" key="1">
    <source>
        <dbReference type="ARBA" id="ARBA00023015"/>
    </source>
</evidence>
<keyword evidence="3" id="KW-0804">Transcription</keyword>
<dbReference type="Gene3D" id="1.10.260.40">
    <property type="entry name" value="lambda repressor-like DNA-binding domains"/>
    <property type="match status" value="1"/>
</dbReference>
<dbReference type="InterPro" id="IPR001387">
    <property type="entry name" value="Cro/C1-type_HTH"/>
</dbReference>
<organism evidence="5 6">
    <name type="scientific">Pelagicoccus mobilis</name>
    <dbReference type="NCBI Taxonomy" id="415221"/>
    <lineage>
        <taxon>Bacteria</taxon>
        <taxon>Pseudomonadati</taxon>
        <taxon>Verrucomicrobiota</taxon>
        <taxon>Opitutia</taxon>
        <taxon>Puniceicoccales</taxon>
        <taxon>Pelagicoccaceae</taxon>
        <taxon>Pelagicoccus</taxon>
    </lineage>
</organism>
<dbReference type="Proteomes" id="UP000617628">
    <property type="component" value="Unassembled WGS sequence"/>
</dbReference>
<evidence type="ECO:0000313" key="6">
    <source>
        <dbReference type="Proteomes" id="UP000617628"/>
    </source>
</evidence>
<dbReference type="InterPro" id="IPR050807">
    <property type="entry name" value="TransReg_Diox_bact_type"/>
</dbReference>
<proteinExistence type="predicted"/>
<dbReference type="AlphaFoldDB" id="A0A934S0K5"/>
<comment type="caution">
    <text evidence="5">The sequence shown here is derived from an EMBL/GenBank/DDBJ whole genome shotgun (WGS) entry which is preliminary data.</text>
</comment>
<dbReference type="GO" id="GO:0003700">
    <property type="term" value="F:DNA-binding transcription factor activity"/>
    <property type="evidence" value="ECO:0007669"/>
    <property type="project" value="TreeGrafter"/>
</dbReference>
<evidence type="ECO:0000256" key="3">
    <source>
        <dbReference type="ARBA" id="ARBA00023163"/>
    </source>
</evidence>
<feature type="domain" description="HTH cro/C1-type" evidence="4">
    <location>
        <begin position="8"/>
        <end position="62"/>
    </location>
</feature>
<protein>
    <submittedName>
        <fullName evidence="5">Helix-turn-helix transcriptional regulator</fullName>
    </submittedName>
</protein>
<keyword evidence="2" id="KW-0238">DNA-binding</keyword>
<dbReference type="PANTHER" id="PTHR46797:SF23">
    <property type="entry name" value="HTH-TYPE TRANSCRIPTIONAL REGULATOR SUTR"/>
    <property type="match status" value="1"/>
</dbReference>
<dbReference type="GO" id="GO:0003677">
    <property type="term" value="F:DNA binding"/>
    <property type="evidence" value="ECO:0007669"/>
    <property type="project" value="UniProtKB-KW"/>
</dbReference>
<keyword evidence="1" id="KW-0805">Transcription regulation</keyword>
<dbReference type="EMBL" id="JAENIL010000016">
    <property type="protein sequence ID" value="MBK1877254.1"/>
    <property type="molecule type" value="Genomic_DNA"/>
</dbReference>
<dbReference type="SMART" id="SM00530">
    <property type="entry name" value="HTH_XRE"/>
    <property type="match status" value="1"/>
</dbReference>
<dbReference type="PROSITE" id="PS50943">
    <property type="entry name" value="HTH_CROC1"/>
    <property type="match status" value="1"/>
</dbReference>
<dbReference type="PANTHER" id="PTHR46797">
    <property type="entry name" value="HTH-TYPE TRANSCRIPTIONAL REGULATOR"/>
    <property type="match status" value="1"/>
</dbReference>
<dbReference type="SUPFAM" id="SSF47413">
    <property type="entry name" value="lambda repressor-like DNA-binding domains"/>
    <property type="match status" value="1"/>
</dbReference>